<sequence length="99" mass="12597">MPIVKDWTFWSVKVKSRGVKRKVKTAVAKMRRKKKREIVILKRFQHLRKQKQHHRNQHRRNQHHRNQCRRNQHHRKRHLRNQHHRNPLRKRVRQKKVAK</sequence>
<dbReference type="EMBL" id="HBUF01189397">
    <property type="protein sequence ID" value="CAG6657740.1"/>
    <property type="molecule type" value="Transcribed_RNA"/>
</dbReference>
<feature type="region of interest" description="Disordered" evidence="1">
    <location>
        <begin position="47"/>
        <end position="99"/>
    </location>
</feature>
<protein>
    <submittedName>
        <fullName evidence="2">Uncharacterized protein</fullName>
    </submittedName>
</protein>
<evidence type="ECO:0000256" key="1">
    <source>
        <dbReference type="SAM" id="MobiDB-lite"/>
    </source>
</evidence>
<proteinExistence type="predicted"/>
<name>A0A8D8WGW4_9HEMI</name>
<dbReference type="EMBL" id="HBUF01189396">
    <property type="protein sequence ID" value="CAG6657738.1"/>
    <property type="molecule type" value="Transcribed_RNA"/>
</dbReference>
<reference evidence="2" key="1">
    <citation type="submission" date="2021-05" db="EMBL/GenBank/DDBJ databases">
        <authorList>
            <person name="Alioto T."/>
            <person name="Alioto T."/>
            <person name="Gomez Garrido J."/>
        </authorList>
    </citation>
    <scope>NUCLEOTIDE SEQUENCE</scope>
</reference>
<accession>A0A8D8WGW4</accession>
<dbReference type="AlphaFoldDB" id="A0A8D8WGW4"/>
<organism evidence="2">
    <name type="scientific">Cacopsylla melanoneura</name>
    <dbReference type="NCBI Taxonomy" id="428564"/>
    <lineage>
        <taxon>Eukaryota</taxon>
        <taxon>Metazoa</taxon>
        <taxon>Ecdysozoa</taxon>
        <taxon>Arthropoda</taxon>
        <taxon>Hexapoda</taxon>
        <taxon>Insecta</taxon>
        <taxon>Pterygota</taxon>
        <taxon>Neoptera</taxon>
        <taxon>Paraneoptera</taxon>
        <taxon>Hemiptera</taxon>
        <taxon>Sternorrhyncha</taxon>
        <taxon>Psylloidea</taxon>
        <taxon>Psyllidae</taxon>
        <taxon>Psyllinae</taxon>
        <taxon>Cacopsylla</taxon>
    </lineage>
</organism>
<evidence type="ECO:0000313" key="2">
    <source>
        <dbReference type="EMBL" id="CAG6657740.1"/>
    </source>
</evidence>